<dbReference type="RefSeq" id="WP_010768125.1">
    <property type="nucleotide sequence ID" value="NZ_ASWE01000003.1"/>
</dbReference>
<dbReference type="GO" id="GO:0043565">
    <property type="term" value="F:sequence-specific DNA binding"/>
    <property type="evidence" value="ECO:0007669"/>
    <property type="project" value="InterPro"/>
</dbReference>
<dbReference type="CDD" id="cd06986">
    <property type="entry name" value="cupin_MmsR-like_N"/>
    <property type="match status" value="1"/>
</dbReference>
<keyword evidence="3" id="KW-0804">Transcription</keyword>
<organism evidence="5 6">
    <name type="scientific">Enterococcus phoeniculicola ATCC BAA-412</name>
    <dbReference type="NCBI Taxonomy" id="1158610"/>
    <lineage>
        <taxon>Bacteria</taxon>
        <taxon>Bacillati</taxon>
        <taxon>Bacillota</taxon>
        <taxon>Bacilli</taxon>
        <taxon>Lactobacillales</taxon>
        <taxon>Enterococcaceae</taxon>
        <taxon>Enterococcus</taxon>
    </lineage>
</organism>
<gene>
    <name evidence="5" type="ORF">UC3_01462</name>
</gene>
<dbReference type="InterPro" id="IPR009057">
    <property type="entry name" value="Homeodomain-like_sf"/>
</dbReference>
<dbReference type="PATRIC" id="fig|1158610.3.peg.1445"/>
<keyword evidence="6" id="KW-1185">Reference proteome</keyword>
<keyword evidence="2" id="KW-0238">DNA-binding</keyword>
<sequence>MFLESKDRSEFFFNDCLLTDFLTINFGHERCLPSHSFGPQVREYFVLHYILNGKGTFSLENNTYSLNKGDFFMISPNDSAAIYQADNQTPWEYVWFGFEGNLVDDVLHDLGYNAENRVGHLSNANDINRQINQLLTSSFFSESSSLTIQGRLIELISRFSLDGSNLSLNSNMKISERHIEQFVLYIRQNYWRADLTIEKIAADLSLNSSYLSRVIKKAFNQSTLSYLINYRLLKAKFLLENSDHTVSMISKAVGYQNPLSFSRAYKRVYGHSPRK</sequence>
<proteinExistence type="predicted"/>
<dbReference type="SUPFAM" id="SSF51215">
    <property type="entry name" value="Regulatory protein AraC"/>
    <property type="match status" value="1"/>
</dbReference>
<dbReference type="Proteomes" id="UP000013785">
    <property type="component" value="Unassembled WGS sequence"/>
</dbReference>
<dbReference type="Pfam" id="PF12833">
    <property type="entry name" value="HTH_18"/>
    <property type="match status" value="1"/>
</dbReference>
<dbReference type="SUPFAM" id="SSF46689">
    <property type="entry name" value="Homeodomain-like"/>
    <property type="match status" value="1"/>
</dbReference>
<dbReference type="InterPro" id="IPR003313">
    <property type="entry name" value="AraC-bd"/>
</dbReference>
<evidence type="ECO:0000313" key="6">
    <source>
        <dbReference type="Proteomes" id="UP000013785"/>
    </source>
</evidence>
<accession>R3WS42</accession>
<dbReference type="Pfam" id="PF02311">
    <property type="entry name" value="AraC_binding"/>
    <property type="match status" value="1"/>
</dbReference>
<dbReference type="Gene3D" id="1.10.10.60">
    <property type="entry name" value="Homeodomain-like"/>
    <property type="match status" value="2"/>
</dbReference>
<protein>
    <recommendedName>
        <fullName evidence="4">HTH araC/xylS-type domain-containing protein</fullName>
    </recommendedName>
</protein>
<dbReference type="STRING" id="154621.RV11_GL002392"/>
<dbReference type="Gene3D" id="2.60.120.280">
    <property type="entry name" value="Regulatory protein AraC"/>
    <property type="match status" value="1"/>
</dbReference>
<dbReference type="PROSITE" id="PS01124">
    <property type="entry name" value="HTH_ARAC_FAMILY_2"/>
    <property type="match status" value="1"/>
</dbReference>
<evidence type="ECO:0000256" key="2">
    <source>
        <dbReference type="ARBA" id="ARBA00023125"/>
    </source>
</evidence>
<dbReference type="InterPro" id="IPR018060">
    <property type="entry name" value="HTH_AraC"/>
</dbReference>
<dbReference type="EMBL" id="AJAT01000013">
    <property type="protein sequence ID" value="EOL44645.1"/>
    <property type="molecule type" value="Genomic_DNA"/>
</dbReference>
<dbReference type="HOGENOM" id="CLU_000445_88_6_9"/>
<dbReference type="PANTHER" id="PTHR43280:SF30">
    <property type="entry name" value="MMSAB OPERON REGULATORY PROTEIN"/>
    <property type="match status" value="1"/>
</dbReference>
<dbReference type="eggNOG" id="COG2207">
    <property type="taxonomic scope" value="Bacteria"/>
</dbReference>
<reference evidence="5 6" key="1">
    <citation type="submission" date="2013-02" db="EMBL/GenBank/DDBJ databases">
        <title>The Genome Sequence of Enterococcus phoeniculicola BAA-412.</title>
        <authorList>
            <consortium name="The Broad Institute Genome Sequencing Platform"/>
            <consortium name="The Broad Institute Genome Sequencing Center for Infectious Disease"/>
            <person name="Earl A.M."/>
            <person name="Gilmore M.S."/>
            <person name="Lebreton F."/>
            <person name="Walker B."/>
            <person name="Young S.K."/>
            <person name="Zeng Q."/>
            <person name="Gargeya S."/>
            <person name="Fitzgerald M."/>
            <person name="Haas B."/>
            <person name="Abouelleil A."/>
            <person name="Alvarado L."/>
            <person name="Arachchi H.M."/>
            <person name="Berlin A.M."/>
            <person name="Chapman S.B."/>
            <person name="Dewar J."/>
            <person name="Goldberg J."/>
            <person name="Griggs A."/>
            <person name="Gujja S."/>
            <person name="Hansen M."/>
            <person name="Howarth C."/>
            <person name="Imamovic A."/>
            <person name="Larimer J."/>
            <person name="McCowan C."/>
            <person name="Murphy C."/>
            <person name="Neiman D."/>
            <person name="Pearson M."/>
            <person name="Priest M."/>
            <person name="Roberts A."/>
            <person name="Saif S."/>
            <person name="Shea T."/>
            <person name="Sisk P."/>
            <person name="Sykes S."/>
            <person name="Wortman J."/>
            <person name="Nusbaum C."/>
            <person name="Birren B."/>
        </authorList>
    </citation>
    <scope>NUCLEOTIDE SEQUENCE [LARGE SCALE GENOMIC DNA]</scope>
    <source>
        <strain evidence="5 6">ATCC BAA-412</strain>
    </source>
</reference>
<comment type="caution">
    <text evidence="5">The sequence shown here is derived from an EMBL/GenBank/DDBJ whole genome shotgun (WGS) entry which is preliminary data.</text>
</comment>
<feature type="domain" description="HTH araC/xylS-type" evidence="4">
    <location>
        <begin position="180"/>
        <end position="275"/>
    </location>
</feature>
<dbReference type="AlphaFoldDB" id="R3WS42"/>
<dbReference type="OrthoDB" id="9813413at2"/>
<evidence type="ECO:0000313" key="5">
    <source>
        <dbReference type="EMBL" id="EOL44645.1"/>
    </source>
</evidence>
<keyword evidence="1" id="KW-0805">Transcription regulation</keyword>
<evidence type="ECO:0000256" key="3">
    <source>
        <dbReference type="ARBA" id="ARBA00023163"/>
    </source>
</evidence>
<dbReference type="GO" id="GO:0003700">
    <property type="term" value="F:DNA-binding transcription factor activity"/>
    <property type="evidence" value="ECO:0007669"/>
    <property type="project" value="InterPro"/>
</dbReference>
<dbReference type="InterPro" id="IPR037923">
    <property type="entry name" value="HTH-like"/>
</dbReference>
<evidence type="ECO:0000259" key="4">
    <source>
        <dbReference type="PROSITE" id="PS01124"/>
    </source>
</evidence>
<name>R3WS42_9ENTE</name>
<dbReference type="PANTHER" id="PTHR43280">
    <property type="entry name" value="ARAC-FAMILY TRANSCRIPTIONAL REGULATOR"/>
    <property type="match status" value="1"/>
</dbReference>
<evidence type="ECO:0000256" key="1">
    <source>
        <dbReference type="ARBA" id="ARBA00023015"/>
    </source>
</evidence>
<dbReference type="SMART" id="SM00342">
    <property type="entry name" value="HTH_ARAC"/>
    <property type="match status" value="1"/>
</dbReference>